<sequence length="87" mass="9959">MSLNEGNSILLHPSKTTAGLGEVTPLHQKRRRKLLLSSLRDRTVRLWDMETRSCLKCPGLEILLTLVFHESTNSVQWLTFSINQLID</sequence>
<accession>B9SP05</accession>
<evidence type="ECO:0000313" key="5">
    <source>
        <dbReference type="Proteomes" id="UP000008311"/>
    </source>
</evidence>
<reference evidence="5" key="1">
    <citation type="journal article" date="2010" name="Nat. Biotechnol.">
        <title>Draft genome sequence of the oilseed species Ricinus communis.</title>
        <authorList>
            <person name="Chan A.P."/>
            <person name="Crabtree J."/>
            <person name="Zhao Q."/>
            <person name="Lorenzi H."/>
            <person name="Orvis J."/>
            <person name="Puiu D."/>
            <person name="Melake-Berhan A."/>
            <person name="Jones K.M."/>
            <person name="Redman J."/>
            <person name="Chen G."/>
            <person name="Cahoon E.B."/>
            <person name="Gedil M."/>
            <person name="Stanke M."/>
            <person name="Haas B.J."/>
            <person name="Wortman J.R."/>
            <person name="Fraser-Liggett C.M."/>
            <person name="Ravel J."/>
            <person name="Rabinowicz P.D."/>
        </authorList>
    </citation>
    <scope>NUCLEOTIDE SEQUENCE [LARGE SCALE GENOMIC DNA]</scope>
    <source>
        <strain evidence="5">cv. Hale</strain>
    </source>
</reference>
<dbReference type="EMBL" id="EQ974058">
    <property type="protein sequence ID" value="EEF34637.1"/>
    <property type="molecule type" value="Genomic_DNA"/>
</dbReference>
<dbReference type="InterPro" id="IPR001680">
    <property type="entry name" value="WD40_rpt"/>
</dbReference>
<dbReference type="InParanoid" id="B9SP05"/>
<keyword evidence="5" id="KW-1185">Reference proteome</keyword>
<dbReference type="Proteomes" id="UP000008311">
    <property type="component" value="Unassembled WGS sequence"/>
</dbReference>
<evidence type="ECO:0000256" key="3">
    <source>
        <dbReference type="PROSITE-ProRule" id="PRU00221"/>
    </source>
</evidence>
<dbReference type="InterPro" id="IPR015943">
    <property type="entry name" value="WD40/YVTN_repeat-like_dom_sf"/>
</dbReference>
<dbReference type="InterPro" id="IPR036322">
    <property type="entry name" value="WD40_repeat_dom_sf"/>
</dbReference>
<dbReference type="Gene3D" id="2.130.10.10">
    <property type="entry name" value="YVTN repeat-like/Quinoprotein amine dehydrogenase"/>
    <property type="match status" value="1"/>
</dbReference>
<dbReference type="PROSITE" id="PS00678">
    <property type="entry name" value="WD_REPEATS_1"/>
    <property type="match status" value="1"/>
</dbReference>
<feature type="repeat" description="WD" evidence="3">
    <location>
        <begin position="34"/>
        <end position="57"/>
    </location>
</feature>
<keyword evidence="1 3" id="KW-0853">WD repeat</keyword>
<proteinExistence type="predicted"/>
<evidence type="ECO:0000256" key="2">
    <source>
        <dbReference type="ARBA" id="ARBA00022737"/>
    </source>
</evidence>
<keyword evidence="2" id="KW-0677">Repeat</keyword>
<gene>
    <name evidence="4" type="ORF">RCOM_1247280</name>
</gene>
<organism evidence="4 5">
    <name type="scientific">Ricinus communis</name>
    <name type="common">Castor bean</name>
    <dbReference type="NCBI Taxonomy" id="3988"/>
    <lineage>
        <taxon>Eukaryota</taxon>
        <taxon>Viridiplantae</taxon>
        <taxon>Streptophyta</taxon>
        <taxon>Embryophyta</taxon>
        <taxon>Tracheophyta</taxon>
        <taxon>Spermatophyta</taxon>
        <taxon>Magnoliopsida</taxon>
        <taxon>eudicotyledons</taxon>
        <taxon>Gunneridae</taxon>
        <taxon>Pentapetalae</taxon>
        <taxon>rosids</taxon>
        <taxon>fabids</taxon>
        <taxon>Malpighiales</taxon>
        <taxon>Euphorbiaceae</taxon>
        <taxon>Acalyphoideae</taxon>
        <taxon>Acalypheae</taxon>
        <taxon>Ricinus</taxon>
    </lineage>
</organism>
<name>B9SP05_RICCO</name>
<dbReference type="AlphaFoldDB" id="B9SP05"/>
<dbReference type="InterPro" id="IPR019775">
    <property type="entry name" value="WD40_repeat_CS"/>
</dbReference>
<dbReference type="PROSITE" id="PS50082">
    <property type="entry name" value="WD_REPEATS_2"/>
    <property type="match status" value="1"/>
</dbReference>
<protein>
    <submittedName>
        <fullName evidence="4">Uncharacterized protein</fullName>
    </submittedName>
</protein>
<dbReference type="SUPFAM" id="SSF50978">
    <property type="entry name" value="WD40 repeat-like"/>
    <property type="match status" value="1"/>
</dbReference>
<evidence type="ECO:0000313" key="4">
    <source>
        <dbReference type="EMBL" id="EEF34637.1"/>
    </source>
</evidence>
<evidence type="ECO:0000256" key="1">
    <source>
        <dbReference type="ARBA" id="ARBA00022574"/>
    </source>
</evidence>